<protein>
    <submittedName>
        <fullName evidence="2">Uncharacterized protein</fullName>
    </submittedName>
</protein>
<feature type="compositionally biased region" description="Low complexity" evidence="1">
    <location>
        <begin position="309"/>
        <end position="326"/>
    </location>
</feature>
<organism evidence="2 3">
    <name type="scientific">Mycena pura</name>
    <dbReference type="NCBI Taxonomy" id="153505"/>
    <lineage>
        <taxon>Eukaryota</taxon>
        <taxon>Fungi</taxon>
        <taxon>Dikarya</taxon>
        <taxon>Basidiomycota</taxon>
        <taxon>Agaricomycotina</taxon>
        <taxon>Agaricomycetes</taxon>
        <taxon>Agaricomycetidae</taxon>
        <taxon>Agaricales</taxon>
        <taxon>Marasmiineae</taxon>
        <taxon>Mycenaceae</taxon>
        <taxon>Mycena</taxon>
    </lineage>
</organism>
<feature type="compositionally biased region" description="Low complexity" evidence="1">
    <location>
        <begin position="87"/>
        <end position="101"/>
    </location>
</feature>
<dbReference type="Proteomes" id="UP001219525">
    <property type="component" value="Unassembled WGS sequence"/>
</dbReference>
<evidence type="ECO:0000313" key="3">
    <source>
        <dbReference type="Proteomes" id="UP001219525"/>
    </source>
</evidence>
<reference evidence="2" key="1">
    <citation type="submission" date="2023-03" db="EMBL/GenBank/DDBJ databases">
        <title>Massive genome expansion in bonnet fungi (Mycena s.s.) driven by repeated elements and novel gene families across ecological guilds.</title>
        <authorList>
            <consortium name="Lawrence Berkeley National Laboratory"/>
            <person name="Harder C.B."/>
            <person name="Miyauchi S."/>
            <person name="Viragh M."/>
            <person name="Kuo A."/>
            <person name="Thoen E."/>
            <person name="Andreopoulos B."/>
            <person name="Lu D."/>
            <person name="Skrede I."/>
            <person name="Drula E."/>
            <person name="Henrissat B."/>
            <person name="Morin E."/>
            <person name="Kohler A."/>
            <person name="Barry K."/>
            <person name="LaButti K."/>
            <person name="Morin E."/>
            <person name="Salamov A."/>
            <person name="Lipzen A."/>
            <person name="Mereny Z."/>
            <person name="Hegedus B."/>
            <person name="Baldrian P."/>
            <person name="Stursova M."/>
            <person name="Weitz H."/>
            <person name="Taylor A."/>
            <person name="Grigoriev I.V."/>
            <person name="Nagy L.G."/>
            <person name="Martin F."/>
            <person name="Kauserud H."/>
        </authorList>
    </citation>
    <scope>NUCLEOTIDE SEQUENCE</scope>
    <source>
        <strain evidence="2">9144</strain>
    </source>
</reference>
<proteinExistence type="predicted"/>
<sequence length="537" mass="58250">MPSETARAPAIIKPLPPSSNPCLQYSQRPITAIRDGVCTVPPASKACLHVKWVSDTDAIGDGTRAVPLPSKPLAATPPKPAQAADMPSKSPSSSSLLSPSLCGGGTAVGRVRGGRGAAEIRGENNVVLSALDRAAMRHEMLFSHAMVESQGLRAKFFGEPCFQPCATCTLRLLARKLLKSQKTPVCGYAYVCTCVCVHVYANRSLLPPHTICTIARASYLGLWNPPSSSLPMLWTPSARKTRSGADFSAWTAEVFHVQAAKFDVAPLLFDAITAERDHQEDEEPYDALNDVDDAWPLPDPWTEVDDLPPTRTRAASPTRTRAASPTRVREASPTRKRPASPTYDDVVATGVSLSGPHRRRAAKRARNIAREGHIPCASTLREHIAPARPICVPTFDASDLPCALGAYTAVVEPKPDNHEWRASVSRAYDAIKQEGAAANFSADMRRHRRGLFAAINVGLSYGKGQTAPTWLDTAKQTPLVNRLKQNIASGNCFWSVGARLHAYYVDQRTKAELEADPEAHAHQMALKETRWEAGLRL</sequence>
<dbReference type="EMBL" id="JARJCW010000005">
    <property type="protein sequence ID" value="KAJ7224054.1"/>
    <property type="molecule type" value="Genomic_DNA"/>
</dbReference>
<keyword evidence="3" id="KW-1185">Reference proteome</keyword>
<feature type="region of interest" description="Disordered" evidence="1">
    <location>
        <begin position="298"/>
        <end position="349"/>
    </location>
</feature>
<name>A0AAD6YMK4_9AGAR</name>
<gene>
    <name evidence="2" type="ORF">GGX14DRAFT_386860</name>
</gene>
<accession>A0AAD6YMK4</accession>
<evidence type="ECO:0000256" key="1">
    <source>
        <dbReference type="SAM" id="MobiDB-lite"/>
    </source>
</evidence>
<dbReference type="AlphaFoldDB" id="A0AAD6YMK4"/>
<evidence type="ECO:0000313" key="2">
    <source>
        <dbReference type="EMBL" id="KAJ7224054.1"/>
    </source>
</evidence>
<feature type="region of interest" description="Disordered" evidence="1">
    <location>
        <begin position="63"/>
        <end position="101"/>
    </location>
</feature>
<comment type="caution">
    <text evidence="2">The sequence shown here is derived from an EMBL/GenBank/DDBJ whole genome shotgun (WGS) entry which is preliminary data.</text>
</comment>